<dbReference type="Gene3D" id="1.10.287.130">
    <property type="match status" value="1"/>
</dbReference>
<evidence type="ECO:0000256" key="4">
    <source>
        <dbReference type="ARBA" id="ARBA00022679"/>
    </source>
</evidence>
<dbReference type="SUPFAM" id="SSF47384">
    <property type="entry name" value="Homodimeric domain of signal transducing histidine kinase"/>
    <property type="match status" value="1"/>
</dbReference>
<dbReference type="GO" id="GO:0005524">
    <property type="term" value="F:ATP binding"/>
    <property type="evidence" value="ECO:0007669"/>
    <property type="project" value="UniProtKB-KW"/>
</dbReference>
<dbReference type="Pfam" id="PF13188">
    <property type="entry name" value="PAS_8"/>
    <property type="match status" value="3"/>
</dbReference>
<dbReference type="CDD" id="cd00082">
    <property type="entry name" value="HisKA"/>
    <property type="match status" value="1"/>
</dbReference>
<keyword evidence="4" id="KW-0808">Transferase</keyword>
<dbReference type="EMBL" id="FQWY01000014">
    <property type="protein sequence ID" value="SHG83764.1"/>
    <property type="molecule type" value="Genomic_DNA"/>
</dbReference>
<evidence type="ECO:0000256" key="2">
    <source>
        <dbReference type="ARBA" id="ARBA00012438"/>
    </source>
</evidence>
<dbReference type="Gene3D" id="3.30.450.20">
    <property type="entry name" value="PAS domain"/>
    <property type="match status" value="2"/>
</dbReference>
<sequence length="777" mass="90969">MKTGTKQDLKRRAQQIIEVWLNGDEYRRRRLLEFLGVPVVLCDIAGNILDINVRAHVLLGYKKRQDIINENFLSILVEKQDLDEGFFGAGMNEIIDRAIYLKNKEEENISFFIDLYEHKGIYLVFLIEAEGYQDVKEALLVIKQRYKSILENALEGICIIGKKGFLAVNERFASIFGYSLQEIYDLHPLDFIKEENRKSMEYYLHTIMDNEILVRERLVYGFVNKFKMPVDCEVSYFSTIYEGQFALQVHVRKIQDMECYRQKMRYIEEKYRRLLYLAYEPIIMVADHRVIFANKSFCRLTGYTEEELQSSASWKWLAPEYRGRVAALIKRCQQEEQELFKLKADIFTCRGERLRSILHLSFISYNDKPAVIISLPAVDLRSNEFNYSDIIKDRIEKRILKVIAESKGIREAFFAILQCLAEEMPDYSFAFYIYRDNLVHIYARRNNKNFFSVLHRSELEIDEEYGYGLFREYSLKNSTCFDDRELLAEGYDYAAKVHLYGLNKNIGIFKWAYRKEEERSSNHIIARIMSDVSLALARMLAWNKDDGEKAGREKEKLDLLQRFTLIGDIAVNIAHEMRNPMTTIKGLAQMLTLENPQNTDYYNMIIEEIDRVDDIIRNFLRLSRDIITELKETEISYLVDRVLVSLWDEFLTRHVNLIRSYDFSGLKVRVDQNQMEQALRNILCNALEASAPGDTVRIEIGKKDNFACIVFADEGEGIDEVYLERVMEPFFTTKDNSTGLGLSISYKIIKEHGGEIKLESKLCKGTRVEVYLPLVDV</sequence>
<feature type="domain" description="PAS" evidence="10">
    <location>
        <begin position="24"/>
        <end position="65"/>
    </location>
</feature>
<dbReference type="PROSITE" id="PS50109">
    <property type="entry name" value="HIS_KIN"/>
    <property type="match status" value="1"/>
</dbReference>
<dbReference type="RefSeq" id="WP_073091136.1">
    <property type="nucleotide sequence ID" value="NZ_FQWY01000014.1"/>
</dbReference>
<dbReference type="SMART" id="SM00387">
    <property type="entry name" value="HATPase_c"/>
    <property type="match status" value="1"/>
</dbReference>
<accession>A0A1M5N2G8</accession>
<dbReference type="InterPro" id="IPR005467">
    <property type="entry name" value="His_kinase_dom"/>
</dbReference>
<evidence type="ECO:0000256" key="8">
    <source>
        <dbReference type="ARBA" id="ARBA00023012"/>
    </source>
</evidence>
<dbReference type="AlphaFoldDB" id="A0A1M5N2G8"/>
<evidence type="ECO:0000259" key="10">
    <source>
        <dbReference type="PROSITE" id="PS50112"/>
    </source>
</evidence>
<reference evidence="12" key="1">
    <citation type="submission" date="2016-11" db="EMBL/GenBank/DDBJ databases">
        <authorList>
            <person name="Varghese N."/>
            <person name="Submissions S."/>
        </authorList>
    </citation>
    <scope>NUCLEOTIDE SEQUENCE [LARGE SCALE GENOMIC DNA]</scope>
    <source>
        <strain evidence="12">DSM 11003</strain>
    </source>
</reference>
<comment type="catalytic activity">
    <reaction evidence="1">
        <text>ATP + protein L-histidine = ADP + protein N-phospho-L-histidine.</text>
        <dbReference type="EC" id="2.7.13.3"/>
    </reaction>
</comment>
<keyword evidence="6" id="KW-0418">Kinase</keyword>
<keyword evidence="3" id="KW-0597">Phosphoprotein</keyword>
<evidence type="ECO:0000256" key="3">
    <source>
        <dbReference type="ARBA" id="ARBA00022553"/>
    </source>
</evidence>
<evidence type="ECO:0000313" key="11">
    <source>
        <dbReference type="EMBL" id="SHG83764.1"/>
    </source>
</evidence>
<dbReference type="SUPFAM" id="SSF55785">
    <property type="entry name" value="PYP-like sensor domain (PAS domain)"/>
    <property type="match status" value="3"/>
</dbReference>
<dbReference type="CDD" id="cd00075">
    <property type="entry name" value="HATPase"/>
    <property type="match status" value="1"/>
</dbReference>
<keyword evidence="7" id="KW-0067">ATP-binding</keyword>
<dbReference type="EC" id="2.7.13.3" evidence="2"/>
<protein>
    <recommendedName>
        <fullName evidence="2">histidine kinase</fullName>
        <ecNumber evidence="2">2.7.13.3</ecNumber>
    </recommendedName>
</protein>
<dbReference type="PANTHER" id="PTHR43065:SF10">
    <property type="entry name" value="PEROXIDE STRESS-ACTIVATED HISTIDINE KINASE MAK3"/>
    <property type="match status" value="1"/>
</dbReference>
<feature type="domain" description="Histidine kinase" evidence="9">
    <location>
        <begin position="572"/>
        <end position="776"/>
    </location>
</feature>
<feature type="domain" description="PAS" evidence="10">
    <location>
        <begin position="289"/>
        <end position="336"/>
    </location>
</feature>
<gene>
    <name evidence="11" type="ORF">SAMN02745221_01085</name>
</gene>
<dbReference type="InterPro" id="IPR000014">
    <property type="entry name" value="PAS"/>
</dbReference>
<dbReference type="Proteomes" id="UP000242329">
    <property type="component" value="Unassembled WGS sequence"/>
</dbReference>
<evidence type="ECO:0000256" key="1">
    <source>
        <dbReference type="ARBA" id="ARBA00000085"/>
    </source>
</evidence>
<dbReference type="InterPro" id="IPR036097">
    <property type="entry name" value="HisK_dim/P_sf"/>
</dbReference>
<feature type="domain" description="PAS" evidence="10">
    <location>
        <begin position="168"/>
        <end position="211"/>
    </location>
</feature>
<evidence type="ECO:0000313" key="12">
    <source>
        <dbReference type="Proteomes" id="UP000242329"/>
    </source>
</evidence>
<keyword evidence="8" id="KW-0902">Two-component regulatory system</keyword>
<dbReference type="SMART" id="SM00388">
    <property type="entry name" value="HisKA"/>
    <property type="match status" value="1"/>
</dbReference>
<dbReference type="InterPro" id="IPR004358">
    <property type="entry name" value="Sig_transdc_His_kin-like_C"/>
</dbReference>
<evidence type="ECO:0000256" key="5">
    <source>
        <dbReference type="ARBA" id="ARBA00022741"/>
    </source>
</evidence>
<keyword evidence="12" id="KW-1185">Reference proteome</keyword>
<evidence type="ECO:0000256" key="7">
    <source>
        <dbReference type="ARBA" id="ARBA00022840"/>
    </source>
</evidence>
<dbReference type="SMART" id="SM00091">
    <property type="entry name" value="PAS"/>
    <property type="match status" value="3"/>
</dbReference>
<dbReference type="Pfam" id="PF02518">
    <property type="entry name" value="HATPase_c"/>
    <property type="match status" value="1"/>
</dbReference>
<keyword evidence="5" id="KW-0547">Nucleotide-binding</keyword>
<dbReference type="STRING" id="1123382.SAMN02745221_01085"/>
<evidence type="ECO:0000259" key="9">
    <source>
        <dbReference type="PROSITE" id="PS50109"/>
    </source>
</evidence>
<dbReference type="InterPro" id="IPR003661">
    <property type="entry name" value="HisK_dim/P_dom"/>
</dbReference>
<dbReference type="PRINTS" id="PR00344">
    <property type="entry name" value="BCTRLSENSOR"/>
</dbReference>
<dbReference type="GO" id="GO:0000155">
    <property type="term" value="F:phosphorelay sensor kinase activity"/>
    <property type="evidence" value="ECO:0007669"/>
    <property type="project" value="InterPro"/>
</dbReference>
<proteinExistence type="predicted"/>
<dbReference type="NCBIfam" id="TIGR00229">
    <property type="entry name" value="sensory_box"/>
    <property type="match status" value="2"/>
</dbReference>
<dbReference type="Gene3D" id="3.30.565.10">
    <property type="entry name" value="Histidine kinase-like ATPase, C-terminal domain"/>
    <property type="match status" value="1"/>
</dbReference>
<organism evidence="11 12">
    <name type="scientific">Thermosyntropha lipolytica DSM 11003</name>
    <dbReference type="NCBI Taxonomy" id="1123382"/>
    <lineage>
        <taxon>Bacteria</taxon>
        <taxon>Bacillati</taxon>
        <taxon>Bacillota</taxon>
        <taxon>Clostridia</taxon>
        <taxon>Eubacteriales</taxon>
        <taxon>Syntrophomonadaceae</taxon>
        <taxon>Thermosyntropha</taxon>
    </lineage>
</organism>
<dbReference type="InterPro" id="IPR035965">
    <property type="entry name" value="PAS-like_dom_sf"/>
</dbReference>
<evidence type="ECO:0000256" key="6">
    <source>
        <dbReference type="ARBA" id="ARBA00022777"/>
    </source>
</evidence>
<dbReference type="Pfam" id="PF00512">
    <property type="entry name" value="HisKA"/>
    <property type="match status" value="1"/>
</dbReference>
<dbReference type="SUPFAM" id="SSF55874">
    <property type="entry name" value="ATPase domain of HSP90 chaperone/DNA topoisomerase II/histidine kinase"/>
    <property type="match status" value="1"/>
</dbReference>
<dbReference type="CDD" id="cd00130">
    <property type="entry name" value="PAS"/>
    <property type="match status" value="1"/>
</dbReference>
<name>A0A1M5N2G8_9FIRM</name>
<dbReference type="PROSITE" id="PS50112">
    <property type="entry name" value="PAS"/>
    <property type="match status" value="3"/>
</dbReference>
<dbReference type="InterPro" id="IPR003594">
    <property type="entry name" value="HATPase_dom"/>
</dbReference>
<dbReference type="OrthoDB" id="9784397at2"/>
<dbReference type="PANTHER" id="PTHR43065">
    <property type="entry name" value="SENSOR HISTIDINE KINASE"/>
    <property type="match status" value="1"/>
</dbReference>
<dbReference type="InterPro" id="IPR036890">
    <property type="entry name" value="HATPase_C_sf"/>
</dbReference>